<evidence type="ECO:0000259" key="1">
    <source>
        <dbReference type="Pfam" id="PF00535"/>
    </source>
</evidence>
<dbReference type="InterPro" id="IPR029044">
    <property type="entry name" value="Nucleotide-diphossugar_trans"/>
</dbReference>
<dbReference type="InterPro" id="IPR050834">
    <property type="entry name" value="Glycosyltransf_2"/>
</dbReference>
<gene>
    <name evidence="2" type="ORF">HPT29_017775</name>
</gene>
<accession>A0ABY5RM81</accession>
<sequence length="630" mass="70253">MSIAQNLKRILPTEARTLIKRKFPEPVRKLAIGLDSIPLVLNGQAWERFQQPNPNREPHPLFSKIWSGFGERAARELELSKPLAQRDRATLAATAWSLAKWYAYNGNHVATLENLVLMTAAFPRMRRNVYTQLMMVECLLRLDRPDEAQAWLQWASKHTRMRAEFYFSVANICHALASRAGSVRSADAERLAWLNKVYEEGGFSKVSLVNDDAPLSIENLTVAHPRPTEASAKLSVLVPAYNCADTLPIALNSILNQTWRNLEVLVVDDRSPDETWRVIQDFAQRDQRIIPLRHDRNGGAYAARNTALSHATGDFVTVHDADDWSHPEKFAAQMLHATSHPEGISTTIGVRVSTDLRFDVKANMAGMLMENTSSLLVKRQTLADLSGWDATRLGADSELYERIRARHNLVANKLYPATPLTLILFSGSSLTQTKAAGIATVNYGARRQYKEAYRFWHATEMAKPEPDLRMTPDRRFPAPRIILGHREPIQDLDVVVVGNFADAARPFEQDVGRWRKLSEAGLKLGLVHWPTFRRAEANIMPPVRAAIAAELVENIVPGENAACRAAILLDSTLLDDPPSPLPTLSAGRLYIVGETAPSTLQAEAAARYFGCAPVLVREDRVIDALNGLKP</sequence>
<reference evidence="2" key="1">
    <citation type="submission" date="2022-08" db="EMBL/GenBank/DDBJ databases">
        <title>Microvirga terrae sp. nov., isolated from soil.</title>
        <authorList>
            <person name="Kim K.H."/>
            <person name="Seo Y.L."/>
            <person name="Kim J.M."/>
            <person name="Lee J.K."/>
            <person name="Han D.M."/>
            <person name="Jeon C.O."/>
        </authorList>
    </citation>
    <scope>NUCLEOTIDE SEQUENCE</scope>
    <source>
        <strain evidence="2">R24</strain>
    </source>
</reference>
<dbReference type="Pfam" id="PF00535">
    <property type="entry name" value="Glycos_transf_2"/>
    <property type="match status" value="1"/>
</dbReference>
<organism evidence="2 3">
    <name type="scientific">Microvirga terrae</name>
    <dbReference type="NCBI Taxonomy" id="2740529"/>
    <lineage>
        <taxon>Bacteria</taxon>
        <taxon>Pseudomonadati</taxon>
        <taxon>Pseudomonadota</taxon>
        <taxon>Alphaproteobacteria</taxon>
        <taxon>Hyphomicrobiales</taxon>
        <taxon>Methylobacteriaceae</taxon>
        <taxon>Microvirga</taxon>
    </lineage>
</organism>
<dbReference type="EC" id="2.4.-.-" evidence="2"/>
<dbReference type="CDD" id="cd00761">
    <property type="entry name" value="Glyco_tranf_GTA_type"/>
    <property type="match status" value="1"/>
</dbReference>
<dbReference type="Gene3D" id="3.90.550.10">
    <property type="entry name" value="Spore Coat Polysaccharide Biosynthesis Protein SpsA, Chain A"/>
    <property type="match status" value="1"/>
</dbReference>
<evidence type="ECO:0000313" key="3">
    <source>
        <dbReference type="Proteomes" id="UP001017257"/>
    </source>
</evidence>
<evidence type="ECO:0000313" key="2">
    <source>
        <dbReference type="EMBL" id="UVF18350.1"/>
    </source>
</evidence>
<feature type="domain" description="Glycosyltransferase 2-like" evidence="1">
    <location>
        <begin position="235"/>
        <end position="364"/>
    </location>
</feature>
<protein>
    <submittedName>
        <fullName evidence="2">Glycosyltransferase</fullName>
        <ecNumber evidence="2">2.4.-.-</ecNumber>
    </submittedName>
</protein>
<dbReference type="InterPro" id="IPR001173">
    <property type="entry name" value="Glyco_trans_2-like"/>
</dbReference>
<dbReference type="PANTHER" id="PTHR43685:SF2">
    <property type="entry name" value="GLYCOSYLTRANSFERASE 2-LIKE DOMAIN-CONTAINING PROTEIN"/>
    <property type="match status" value="1"/>
</dbReference>
<dbReference type="GO" id="GO:0016757">
    <property type="term" value="F:glycosyltransferase activity"/>
    <property type="evidence" value="ECO:0007669"/>
    <property type="project" value="UniProtKB-KW"/>
</dbReference>
<dbReference type="RefSeq" id="WP_173948531.1">
    <property type="nucleotide sequence ID" value="NZ_CP102845.1"/>
</dbReference>
<keyword evidence="2" id="KW-0808">Transferase</keyword>
<dbReference type="SUPFAM" id="SSF53448">
    <property type="entry name" value="Nucleotide-diphospho-sugar transferases"/>
    <property type="match status" value="1"/>
</dbReference>
<dbReference type="EMBL" id="CP102845">
    <property type="protein sequence ID" value="UVF18350.1"/>
    <property type="molecule type" value="Genomic_DNA"/>
</dbReference>
<name>A0ABY5RM81_9HYPH</name>
<dbReference type="Proteomes" id="UP001017257">
    <property type="component" value="Chromosome"/>
</dbReference>
<keyword evidence="2" id="KW-0328">Glycosyltransferase</keyword>
<dbReference type="PANTHER" id="PTHR43685">
    <property type="entry name" value="GLYCOSYLTRANSFERASE"/>
    <property type="match status" value="1"/>
</dbReference>
<proteinExistence type="predicted"/>
<keyword evidence="3" id="KW-1185">Reference proteome</keyword>